<reference evidence="1 2" key="1">
    <citation type="submission" date="2019-03" db="EMBL/GenBank/DDBJ databases">
        <title>Draft genome sequences of novel Actinobacteria.</title>
        <authorList>
            <person name="Sahin N."/>
            <person name="Ay H."/>
            <person name="Saygin H."/>
        </authorList>
    </citation>
    <scope>NUCLEOTIDE SEQUENCE [LARGE SCALE GENOMIC DNA]</scope>
    <source>
        <strain evidence="1 2">H3C3</strain>
    </source>
</reference>
<dbReference type="RefSeq" id="WP_131891569.1">
    <property type="nucleotide sequence ID" value="NZ_SMKU01000034.1"/>
</dbReference>
<gene>
    <name evidence="1" type="ORF">E1298_10060</name>
</gene>
<proteinExistence type="predicted"/>
<organism evidence="1 2">
    <name type="scientific">Actinomadura rubrisoli</name>
    <dbReference type="NCBI Taxonomy" id="2530368"/>
    <lineage>
        <taxon>Bacteria</taxon>
        <taxon>Bacillati</taxon>
        <taxon>Actinomycetota</taxon>
        <taxon>Actinomycetes</taxon>
        <taxon>Streptosporangiales</taxon>
        <taxon>Thermomonosporaceae</taxon>
        <taxon>Actinomadura</taxon>
    </lineage>
</organism>
<comment type="caution">
    <text evidence="1">The sequence shown here is derived from an EMBL/GenBank/DDBJ whole genome shotgun (WGS) entry which is preliminary data.</text>
</comment>
<sequence length="127" mass="14446">MYWALTAVEDDWRAFRVLPTRPHRGAVEARARCIGWLLSQLDQILYHPGSAAFGRAVVAWERCLRGATRSDPVVRRRPAAPCPRCDQRALRTRDDEYTECAKCGRLLDDEYNELGEVELAVEEAEAS</sequence>
<dbReference type="Proteomes" id="UP000294513">
    <property type="component" value="Unassembled WGS sequence"/>
</dbReference>
<dbReference type="OrthoDB" id="3469958at2"/>
<protein>
    <submittedName>
        <fullName evidence="1">Uncharacterized protein</fullName>
    </submittedName>
</protein>
<dbReference type="AlphaFoldDB" id="A0A4R5C180"/>
<evidence type="ECO:0000313" key="2">
    <source>
        <dbReference type="Proteomes" id="UP000294513"/>
    </source>
</evidence>
<name>A0A4R5C180_9ACTN</name>
<evidence type="ECO:0000313" key="1">
    <source>
        <dbReference type="EMBL" id="TDD93321.1"/>
    </source>
</evidence>
<keyword evidence="2" id="KW-1185">Reference proteome</keyword>
<accession>A0A4R5C180</accession>
<dbReference type="EMBL" id="SMKU01000034">
    <property type="protein sequence ID" value="TDD93321.1"/>
    <property type="molecule type" value="Genomic_DNA"/>
</dbReference>